<feature type="compositionally biased region" description="Low complexity" evidence="1">
    <location>
        <begin position="504"/>
        <end position="513"/>
    </location>
</feature>
<evidence type="ECO:0000313" key="4">
    <source>
        <dbReference type="Proteomes" id="UP000053676"/>
    </source>
</evidence>
<accession>W2TTC0</accession>
<dbReference type="OrthoDB" id="5865992at2759"/>
<evidence type="ECO:0008006" key="5">
    <source>
        <dbReference type="Google" id="ProtNLM"/>
    </source>
</evidence>
<gene>
    <name evidence="3" type="ORF">NECAME_06634</name>
</gene>
<dbReference type="Gene3D" id="2.60.120.200">
    <property type="match status" value="2"/>
</dbReference>
<feature type="region of interest" description="Disordered" evidence="1">
    <location>
        <begin position="494"/>
        <end position="518"/>
    </location>
</feature>
<dbReference type="AlphaFoldDB" id="W2TTC0"/>
<dbReference type="InterPro" id="IPR001791">
    <property type="entry name" value="Laminin_G"/>
</dbReference>
<protein>
    <recommendedName>
        <fullName evidence="5">Laminin G domain protein</fullName>
    </recommendedName>
</protein>
<dbReference type="EMBL" id="KI657839">
    <property type="protein sequence ID" value="ETN84909.1"/>
    <property type="molecule type" value="Genomic_DNA"/>
</dbReference>
<dbReference type="CDD" id="cd00110">
    <property type="entry name" value="LamG"/>
    <property type="match status" value="1"/>
</dbReference>
<proteinExistence type="predicted"/>
<sequence length="580" mass="65359">MLRDVVRWSDCEQTLTVKVYLDSTNPTWSWEFAFRTHRSDQALFSLRTDSSESIQIRLERDFFLRIGSEKPSPVSQLSDGQWHTITLTSEAGDVYLTVDDLEKIPVAEVRAYGLRLSAVEIEVDGEILLIDPSDTSENCELNDRRKAVGQSQFMQACSGCQCTILNGIFDGFPAPSCAHNGEEAYRLLRDPDRLSFFYIPVSADTQHLKPLTRIGLSYKSEMDIGLLLFGFWQEEETKGRFQVYYKDRHLIGIYCENQGEEVCRGCSLSRIEGFGNDEWTRVAFFEAYGELSLVADKAVCTLSELGSTNNLSLAEVYSIPVLATESAIFVGGTFYEKKKPGVYLPNFEHKYFENTREKVPSLRGCLKDIFVDGKLTDLSSIHSQQMEHTLIDSGDETAYAIQIDGVNHEIPDVSKYVLNNITLRASEDSENFVVIHVSASWVIYSLVLTTVLCLLLTVCLLIYCCILRSQRRRGSESSDRDRILRDSPDYSVKLRSNRTESESSYDGDGSIGTDDTDLNAYRDIPSHRVKIYRESMVSILVPGVDQPNEAIVKRMSSTERVASTPLLPPSPAPLVRVDDQ</sequence>
<keyword evidence="2" id="KW-0472">Membrane</keyword>
<reference evidence="4" key="1">
    <citation type="journal article" date="2014" name="Nat. Genet.">
        <title>Genome of the human hookworm Necator americanus.</title>
        <authorList>
            <person name="Tang Y.T."/>
            <person name="Gao X."/>
            <person name="Rosa B.A."/>
            <person name="Abubucker S."/>
            <person name="Hallsworth-Pepin K."/>
            <person name="Martin J."/>
            <person name="Tyagi R."/>
            <person name="Heizer E."/>
            <person name="Zhang X."/>
            <person name="Bhonagiri-Palsikar V."/>
            <person name="Minx P."/>
            <person name="Warren W.C."/>
            <person name="Wang Q."/>
            <person name="Zhan B."/>
            <person name="Hotez P.J."/>
            <person name="Sternberg P.W."/>
            <person name="Dougall A."/>
            <person name="Gaze S.T."/>
            <person name="Mulvenna J."/>
            <person name="Sotillo J."/>
            <person name="Ranganathan S."/>
            <person name="Rabelo E.M."/>
            <person name="Wilson R.K."/>
            <person name="Felgner P.L."/>
            <person name="Bethony J."/>
            <person name="Hawdon J.M."/>
            <person name="Gasser R.B."/>
            <person name="Loukas A."/>
            <person name="Mitreva M."/>
        </authorList>
    </citation>
    <scope>NUCLEOTIDE SEQUENCE [LARGE SCALE GENOMIC DNA]</scope>
</reference>
<feature type="transmembrane region" description="Helical" evidence="2">
    <location>
        <begin position="441"/>
        <end position="466"/>
    </location>
</feature>
<dbReference type="SUPFAM" id="SSF49899">
    <property type="entry name" value="Concanavalin A-like lectins/glucanases"/>
    <property type="match status" value="1"/>
</dbReference>
<dbReference type="KEGG" id="nai:NECAME_06634"/>
<evidence type="ECO:0000313" key="3">
    <source>
        <dbReference type="EMBL" id="ETN84909.1"/>
    </source>
</evidence>
<dbReference type="Proteomes" id="UP000053676">
    <property type="component" value="Unassembled WGS sequence"/>
</dbReference>
<name>W2TTC0_NECAM</name>
<feature type="region of interest" description="Disordered" evidence="1">
    <location>
        <begin position="556"/>
        <end position="580"/>
    </location>
</feature>
<keyword evidence="2" id="KW-1133">Transmembrane helix</keyword>
<organism evidence="3 4">
    <name type="scientific">Necator americanus</name>
    <name type="common">Human hookworm</name>
    <dbReference type="NCBI Taxonomy" id="51031"/>
    <lineage>
        <taxon>Eukaryota</taxon>
        <taxon>Metazoa</taxon>
        <taxon>Ecdysozoa</taxon>
        <taxon>Nematoda</taxon>
        <taxon>Chromadorea</taxon>
        <taxon>Rhabditida</taxon>
        <taxon>Rhabditina</taxon>
        <taxon>Rhabditomorpha</taxon>
        <taxon>Strongyloidea</taxon>
        <taxon>Ancylostomatidae</taxon>
        <taxon>Bunostominae</taxon>
        <taxon>Necator</taxon>
    </lineage>
</organism>
<dbReference type="InterPro" id="IPR013320">
    <property type="entry name" value="ConA-like_dom_sf"/>
</dbReference>
<keyword evidence="4" id="KW-1185">Reference proteome</keyword>
<evidence type="ECO:0000256" key="1">
    <source>
        <dbReference type="SAM" id="MobiDB-lite"/>
    </source>
</evidence>
<evidence type="ECO:0000256" key="2">
    <source>
        <dbReference type="SAM" id="Phobius"/>
    </source>
</evidence>
<keyword evidence="2" id="KW-0812">Transmembrane</keyword>